<evidence type="ECO:0000256" key="6">
    <source>
        <dbReference type="ARBA" id="ARBA00023098"/>
    </source>
</evidence>
<comment type="catalytic activity">
    <reaction evidence="10">
        <text>an acyl phosphate + sn-glycerol 3-phosphate = a 1-acyl-sn-glycero-3-phosphate + phosphate</text>
        <dbReference type="Rhea" id="RHEA:34075"/>
        <dbReference type="ChEBI" id="CHEBI:43474"/>
        <dbReference type="ChEBI" id="CHEBI:57597"/>
        <dbReference type="ChEBI" id="CHEBI:57970"/>
        <dbReference type="ChEBI" id="CHEBI:59918"/>
        <dbReference type="EC" id="2.3.1.275"/>
    </reaction>
</comment>
<evidence type="ECO:0000313" key="12">
    <source>
        <dbReference type="Proteomes" id="UP001597519"/>
    </source>
</evidence>
<feature type="transmembrane region" description="Helical" evidence="10">
    <location>
        <begin position="6"/>
        <end position="28"/>
    </location>
</feature>
<comment type="subunit">
    <text evidence="10">Probably interacts with PlsX.</text>
</comment>
<comment type="similarity">
    <text evidence="10">Belongs to the PlsY family.</text>
</comment>
<reference evidence="12" key="1">
    <citation type="journal article" date="2019" name="Int. J. Syst. Evol. Microbiol.">
        <title>The Global Catalogue of Microorganisms (GCM) 10K type strain sequencing project: providing services to taxonomists for standard genome sequencing and annotation.</title>
        <authorList>
            <consortium name="The Broad Institute Genomics Platform"/>
            <consortium name="The Broad Institute Genome Sequencing Center for Infectious Disease"/>
            <person name="Wu L."/>
            <person name="Ma J."/>
        </authorList>
    </citation>
    <scope>NUCLEOTIDE SEQUENCE [LARGE SCALE GENOMIC DNA]</scope>
    <source>
        <strain evidence="12">KCTC 33575</strain>
    </source>
</reference>
<accession>A0ABW5WVJ7</accession>
<keyword evidence="11" id="KW-0012">Acyltransferase</keyword>
<evidence type="ECO:0000256" key="10">
    <source>
        <dbReference type="HAMAP-Rule" id="MF_01043"/>
    </source>
</evidence>
<evidence type="ECO:0000313" key="11">
    <source>
        <dbReference type="EMBL" id="MFD2829258.1"/>
    </source>
</evidence>
<feature type="transmembrane region" description="Helical" evidence="10">
    <location>
        <begin position="145"/>
        <end position="176"/>
    </location>
</feature>
<feature type="transmembrane region" description="Helical" evidence="10">
    <location>
        <begin position="112"/>
        <end position="133"/>
    </location>
</feature>
<dbReference type="NCBIfam" id="TIGR00023">
    <property type="entry name" value="glycerol-3-phosphate 1-O-acyltransferase PlsY"/>
    <property type="match status" value="1"/>
</dbReference>
<dbReference type="SMART" id="SM01207">
    <property type="entry name" value="G3P_acyltransf"/>
    <property type="match status" value="1"/>
</dbReference>
<keyword evidence="6 10" id="KW-0443">Lipid metabolism</keyword>
<dbReference type="EMBL" id="JBHUOQ010000001">
    <property type="protein sequence ID" value="MFD2829258.1"/>
    <property type="molecule type" value="Genomic_DNA"/>
</dbReference>
<evidence type="ECO:0000256" key="9">
    <source>
        <dbReference type="ARBA" id="ARBA00023264"/>
    </source>
</evidence>
<evidence type="ECO:0000256" key="3">
    <source>
        <dbReference type="ARBA" id="ARBA00022679"/>
    </source>
</evidence>
<keyword evidence="5 10" id="KW-1133">Transmembrane helix</keyword>
<feature type="transmembrane region" description="Helical" evidence="10">
    <location>
        <begin position="49"/>
        <end position="75"/>
    </location>
</feature>
<name>A0ABW5WVJ7_9STAP</name>
<comment type="subcellular location">
    <subcellularLocation>
        <location evidence="10">Cell membrane</location>
        <topology evidence="10">Multi-pass membrane protein</topology>
    </subcellularLocation>
</comment>
<keyword evidence="1 10" id="KW-1003">Cell membrane</keyword>
<comment type="pathway">
    <text evidence="10">Lipid metabolism; phospholipid metabolism.</text>
</comment>
<dbReference type="PANTHER" id="PTHR30309:SF0">
    <property type="entry name" value="GLYCEROL-3-PHOSPHATE ACYLTRANSFERASE-RELATED"/>
    <property type="match status" value="1"/>
</dbReference>
<sequence>MTTVILLVIGSYLLGAVPFSLIVGKLFYKIDIREHGSGNVGSTNTFRVLGMKAGSVVLVLDILKGVIPVLAATYIPLEVNVPVLLFGLVSTLGHVFPVFLKFKGGKAVATSSGAVLAYNPIVFIILVSLFLLTLKISKYVSLSSIVAAISFLIISLILWDPLLIIVAVIISIVIIVRHISNIKRIIDGTESKITFM</sequence>
<proteinExistence type="inferred from homology"/>
<protein>
    <recommendedName>
        <fullName evidence="10">Glycerol-3-phosphate acyltransferase</fullName>
    </recommendedName>
    <alternativeName>
        <fullName evidence="10">Acyl-PO4 G3P acyltransferase</fullName>
    </alternativeName>
    <alternativeName>
        <fullName evidence="10">Acyl-phosphate--glycerol-3-phosphate acyltransferase</fullName>
    </alternativeName>
    <alternativeName>
        <fullName evidence="10">G3P acyltransferase</fullName>
        <shortName evidence="10">GPAT</shortName>
        <ecNumber evidence="10">2.3.1.275</ecNumber>
    </alternativeName>
    <alternativeName>
        <fullName evidence="10">Lysophosphatidic acid synthase</fullName>
        <shortName evidence="10">LPA synthase</shortName>
    </alternativeName>
</protein>
<dbReference type="EC" id="2.3.1.275" evidence="10"/>
<dbReference type="InterPro" id="IPR003811">
    <property type="entry name" value="G3P_acylTferase_PlsY"/>
</dbReference>
<dbReference type="Pfam" id="PF02660">
    <property type="entry name" value="G3P_acyltransf"/>
    <property type="match status" value="1"/>
</dbReference>
<keyword evidence="2 10" id="KW-0444">Lipid biosynthesis</keyword>
<evidence type="ECO:0000256" key="4">
    <source>
        <dbReference type="ARBA" id="ARBA00022692"/>
    </source>
</evidence>
<organism evidence="11 12">
    <name type="scientific">Corticicoccus populi</name>
    <dbReference type="NCBI Taxonomy" id="1812821"/>
    <lineage>
        <taxon>Bacteria</taxon>
        <taxon>Bacillati</taxon>
        <taxon>Bacillota</taxon>
        <taxon>Bacilli</taxon>
        <taxon>Bacillales</taxon>
        <taxon>Staphylococcaceae</taxon>
        <taxon>Corticicoccus</taxon>
    </lineage>
</organism>
<keyword evidence="4 10" id="KW-0812">Transmembrane</keyword>
<evidence type="ECO:0000256" key="1">
    <source>
        <dbReference type="ARBA" id="ARBA00022475"/>
    </source>
</evidence>
<keyword evidence="3 10" id="KW-0808">Transferase</keyword>
<comment type="caution">
    <text evidence="11">The sequence shown here is derived from an EMBL/GenBank/DDBJ whole genome shotgun (WGS) entry which is preliminary data.</text>
</comment>
<evidence type="ECO:0000256" key="8">
    <source>
        <dbReference type="ARBA" id="ARBA00023209"/>
    </source>
</evidence>
<evidence type="ECO:0000256" key="5">
    <source>
        <dbReference type="ARBA" id="ARBA00022989"/>
    </source>
</evidence>
<dbReference type="Proteomes" id="UP001597519">
    <property type="component" value="Unassembled WGS sequence"/>
</dbReference>
<feature type="transmembrane region" description="Helical" evidence="10">
    <location>
        <begin position="81"/>
        <end position="100"/>
    </location>
</feature>
<comment type="function">
    <text evidence="10">Catalyzes the transfer of an acyl group from acyl-phosphate (acyl-PO(4)) to glycerol-3-phosphate (G3P) to form lysophosphatidic acid (LPA). This enzyme utilizes acyl-phosphate as fatty acyl donor, but not acyl-CoA or acyl-ACP.</text>
</comment>
<dbReference type="RefSeq" id="WP_377771105.1">
    <property type="nucleotide sequence ID" value="NZ_JBHUOQ010000001.1"/>
</dbReference>
<gene>
    <name evidence="10 11" type="primary">plsY</name>
    <name evidence="11" type="ORF">ACFSX4_02185</name>
</gene>
<dbReference type="HAMAP" id="MF_01043">
    <property type="entry name" value="PlsY"/>
    <property type="match status" value="1"/>
</dbReference>
<dbReference type="GO" id="GO:0004366">
    <property type="term" value="F:glycerol-3-phosphate O-acyltransferase activity"/>
    <property type="evidence" value="ECO:0007669"/>
    <property type="project" value="UniProtKB-EC"/>
</dbReference>
<keyword evidence="8 10" id="KW-0594">Phospholipid biosynthesis</keyword>
<keyword evidence="9 10" id="KW-1208">Phospholipid metabolism</keyword>
<dbReference type="PANTHER" id="PTHR30309">
    <property type="entry name" value="INNER MEMBRANE PROTEIN YGIH"/>
    <property type="match status" value="1"/>
</dbReference>
<evidence type="ECO:0000256" key="7">
    <source>
        <dbReference type="ARBA" id="ARBA00023136"/>
    </source>
</evidence>
<keyword evidence="7 10" id="KW-0472">Membrane</keyword>
<keyword evidence="12" id="KW-1185">Reference proteome</keyword>
<evidence type="ECO:0000256" key="2">
    <source>
        <dbReference type="ARBA" id="ARBA00022516"/>
    </source>
</evidence>